<keyword evidence="1" id="KW-1133">Transmembrane helix</keyword>
<comment type="caution">
    <text evidence="2">The sequence shown here is derived from an EMBL/GenBank/DDBJ whole genome shotgun (WGS) entry which is preliminary data.</text>
</comment>
<reference evidence="2 3" key="1">
    <citation type="submission" date="2021-10" db="EMBL/GenBank/DDBJ databases">
        <title>Lutispora strain m25 sp. nov., a thermophilic, non-spore-forming bacterium isolated from a lab-scale methanogenic bioreactor digesting anaerobic sludge.</title>
        <authorList>
            <person name="El Houari A."/>
            <person name="Mcdonald J."/>
        </authorList>
    </citation>
    <scope>NUCLEOTIDE SEQUENCE [LARGE SCALE GENOMIC DNA]</scope>
    <source>
        <strain evidence="3">m25</strain>
    </source>
</reference>
<accession>A0ABT1NH57</accession>
<evidence type="ECO:0000256" key="1">
    <source>
        <dbReference type="SAM" id="Phobius"/>
    </source>
</evidence>
<dbReference type="NCBIfam" id="TIGR02893">
    <property type="entry name" value="spore_yabQ"/>
    <property type="match status" value="1"/>
</dbReference>
<keyword evidence="1" id="KW-0812">Transmembrane</keyword>
<dbReference type="Pfam" id="PF09578">
    <property type="entry name" value="Spore_YabQ"/>
    <property type="match status" value="1"/>
</dbReference>
<evidence type="ECO:0000313" key="3">
    <source>
        <dbReference type="Proteomes" id="UP001651880"/>
    </source>
</evidence>
<name>A0ABT1NH57_9FIRM</name>
<keyword evidence="1" id="KW-0472">Membrane</keyword>
<proteinExistence type="predicted"/>
<sequence length="177" mass="20910">METVHFQVYVFSITVYGGIIIGLAYDMYRAIKGVHRTKGLITSLWDILFLLMTLMIAVWAIFSSNYGDLRIYVFIGFVVGFFLYERIISKIAVALFSYILQSIRAAVKRGSRLIILPLRFLWYFIVRPFSIIREYLKTKIIKTKKKALLPKKLLRDAKKYYKLIIKRDNHKEDEKRL</sequence>
<dbReference type="EMBL" id="JAJEKE010000013">
    <property type="protein sequence ID" value="MCQ1530590.1"/>
    <property type="molecule type" value="Genomic_DNA"/>
</dbReference>
<dbReference type="InterPro" id="IPR019074">
    <property type="entry name" value="YabQ"/>
</dbReference>
<feature type="transmembrane region" description="Helical" evidence="1">
    <location>
        <begin position="6"/>
        <end position="28"/>
    </location>
</feature>
<gene>
    <name evidence="2" type="ORF">LJD61_13695</name>
</gene>
<protein>
    <submittedName>
        <fullName evidence="2">Spore cortex biosynthesis protein YabQ</fullName>
    </submittedName>
</protein>
<feature type="transmembrane region" description="Helical" evidence="1">
    <location>
        <begin position="69"/>
        <end position="84"/>
    </location>
</feature>
<dbReference type="RefSeq" id="WP_255228114.1">
    <property type="nucleotide sequence ID" value="NZ_JAJEKE010000013.1"/>
</dbReference>
<feature type="transmembrane region" description="Helical" evidence="1">
    <location>
        <begin position="40"/>
        <end position="63"/>
    </location>
</feature>
<organism evidence="2 3">
    <name type="scientific">Lutispora saccharofermentans</name>
    <dbReference type="NCBI Taxonomy" id="3024236"/>
    <lineage>
        <taxon>Bacteria</taxon>
        <taxon>Bacillati</taxon>
        <taxon>Bacillota</taxon>
        <taxon>Clostridia</taxon>
        <taxon>Lutisporales</taxon>
        <taxon>Lutisporaceae</taxon>
        <taxon>Lutispora</taxon>
    </lineage>
</organism>
<evidence type="ECO:0000313" key="2">
    <source>
        <dbReference type="EMBL" id="MCQ1530590.1"/>
    </source>
</evidence>
<dbReference type="Proteomes" id="UP001651880">
    <property type="component" value="Unassembled WGS sequence"/>
</dbReference>
<keyword evidence="3" id="KW-1185">Reference proteome</keyword>